<accession>A0ABN9QQ20</accession>
<reference evidence="2" key="1">
    <citation type="submission" date="2023-10" db="EMBL/GenBank/DDBJ databases">
        <authorList>
            <person name="Chen Y."/>
            <person name="Shah S."/>
            <person name="Dougan E. K."/>
            <person name="Thang M."/>
            <person name="Chan C."/>
        </authorList>
    </citation>
    <scope>NUCLEOTIDE SEQUENCE [LARGE SCALE GENOMIC DNA]</scope>
</reference>
<comment type="caution">
    <text evidence="2">The sequence shown here is derived from an EMBL/GenBank/DDBJ whole genome shotgun (WGS) entry which is preliminary data.</text>
</comment>
<feature type="non-terminal residue" evidence="2">
    <location>
        <position position="1"/>
    </location>
</feature>
<sequence length="229" mass="22616">APQQHEGAAPPGPGSLQGAAGPGAAGAGPAAAARGPSIASKKFKIVNPNNGEEVRAVSQADTLASPGPAATSQNFKFNVDALPFMSPQAALPGADNDLGIVAHQAAGVRAEADHAVFNDAMCFSSSPVPHQVADSTAPEAMCFSSSPVPHQVADSTPPDDASAVYLGSASAVPWPMAAAMSSSAAAAREFEDQPAQWLGADPMADGLWSTALGPAGAALGPPVAAPLRP</sequence>
<organism evidence="2 3">
    <name type="scientific">Prorocentrum cordatum</name>
    <dbReference type="NCBI Taxonomy" id="2364126"/>
    <lineage>
        <taxon>Eukaryota</taxon>
        <taxon>Sar</taxon>
        <taxon>Alveolata</taxon>
        <taxon>Dinophyceae</taxon>
        <taxon>Prorocentrales</taxon>
        <taxon>Prorocentraceae</taxon>
        <taxon>Prorocentrum</taxon>
    </lineage>
</organism>
<evidence type="ECO:0000313" key="3">
    <source>
        <dbReference type="Proteomes" id="UP001189429"/>
    </source>
</evidence>
<name>A0ABN9QQ20_9DINO</name>
<keyword evidence="3" id="KW-1185">Reference proteome</keyword>
<gene>
    <name evidence="2" type="ORF">PCOR1329_LOCUS13711</name>
</gene>
<evidence type="ECO:0000256" key="1">
    <source>
        <dbReference type="SAM" id="MobiDB-lite"/>
    </source>
</evidence>
<dbReference type="Proteomes" id="UP001189429">
    <property type="component" value="Unassembled WGS sequence"/>
</dbReference>
<feature type="region of interest" description="Disordered" evidence="1">
    <location>
        <begin position="210"/>
        <end position="229"/>
    </location>
</feature>
<feature type="non-terminal residue" evidence="2">
    <location>
        <position position="229"/>
    </location>
</feature>
<evidence type="ECO:0000313" key="2">
    <source>
        <dbReference type="EMBL" id="CAK0807994.1"/>
    </source>
</evidence>
<feature type="region of interest" description="Disordered" evidence="1">
    <location>
        <begin position="1"/>
        <end position="33"/>
    </location>
</feature>
<protein>
    <submittedName>
        <fullName evidence="2">Uncharacterized protein</fullName>
    </submittedName>
</protein>
<proteinExistence type="predicted"/>
<dbReference type="EMBL" id="CAUYUJ010004067">
    <property type="protein sequence ID" value="CAK0807994.1"/>
    <property type="molecule type" value="Genomic_DNA"/>
</dbReference>
<feature type="compositionally biased region" description="Low complexity" evidence="1">
    <location>
        <begin position="211"/>
        <end position="229"/>
    </location>
</feature>